<evidence type="ECO:0000313" key="2">
    <source>
        <dbReference type="EMBL" id="KAI7808382.1"/>
    </source>
</evidence>
<evidence type="ECO:0000256" key="1">
    <source>
        <dbReference type="SAM" id="MobiDB-lite"/>
    </source>
</evidence>
<proteinExistence type="predicted"/>
<protein>
    <submittedName>
        <fullName evidence="2">Uncharacterized protein</fullName>
    </submittedName>
</protein>
<reference evidence="2" key="1">
    <citation type="submission" date="2021-02" db="EMBL/GenBank/DDBJ databases">
        <title>Comparative genomics reveals that relaxation of natural selection precedes convergent phenotypic evolution of cavefish.</title>
        <authorList>
            <person name="Peng Z."/>
        </authorList>
    </citation>
    <scope>NUCLEOTIDE SEQUENCE</scope>
    <source>
        <tissue evidence="2">Muscle</tissue>
    </source>
</reference>
<sequence>MDITQRGTAENNRPSDGTESQVNSWTPNNTINNTNTVCIRAHWGLHYGTI</sequence>
<evidence type="ECO:0000313" key="3">
    <source>
        <dbReference type="Proteomes" id="UP001059041"/>
    </source>
</evidence>
<comment type="caution">
    <text evidence="2">The sequence shown here is derived from an EMBL/GenBank/DDBJ whole genome shotgun (WGS) entry which is preliminary data.</text>
</comment>
<accession>A0A9W7WTU8</accession>
<dbReference type="EMBL" id="JAFHDT010000006">
    <property type="protein sequence ID" value="KAI7808382.1"/>
    <property type="molecule type" value="Genomic_DNA"/>
</dbReference>
<dbReference type="Proteomes" id="UP001059041">
    <property type="component" value="Linkage Group LG6"/>
</dbReference>
<feature type="compositionally biased region" description="Low complexity" evidence="1">
    <location>
        <begin position="23"/>
        <end position="33"/>
    </location>
</feature>
<feature type="region of interest" description="Disordered" evidence="1">
    <location>
        <begin position="1"/>
        <end position="33"/>
    </location>
</feature>
<name>A0A9W7WTU8_TRIRA</name>
<gene>
    <name evidence="2" type="ORF">IRJ41_003420</name>
</gene>
<dbReference type="AlphaFoldDB" id="A0A9W7WTU8"/>
<keyword evidence="3" id="KW-1185">Reference proteome</keyword>
<feature type="compositionally biased region" description="Polar residues" evidence="1">
    <location>
        <begin position="1"/>
        <end position="22"/>
    </location>
</feature>
<organism evidence="2 3">
    <name type="scientific">Triplophysa rosa</name>
    <name type="common">Cave loach</name>
    <dbReference type="NCBI Taxonomy" id="992332"/>
    <lineage>
        <taxon>Eukaryota</taxon>
        <taxon>Metazoa</taxon>
        <taxon>Chordata</taxon>
        <taxon>Craniata</taxon>
        <taxon>Vertebrata</taxon>
        <taxon>Euteleostomi</taxon>
        <taxon>Actinopterygii</taxon>
        <taxon>Neopterygii</taxon>
        <taxon>Teleostei</taxon>
        <taxon>Ostariophysi</taxon>
        <taxon>Cypriniformes</taxon>
        <taxon>Nemacheilidae</taxon>
        <taxon>Triplophysa</taxon>
    </lineage>
</organism>